<keyword evidence="2" id="KW-1185">Reference proteome</keyword>
<reference evidence="1 2" key="1">
    <citation type="submission" date="2017-01" db="EMBL/GenBank/DDBJ databases">
        <authorList>
            <person name="Mah S.A."/>
            <person name="Swanson W.J."/>
            <person name="Moy G.W."/>
            <person name="Vacquier V.D."/>
        </authorList>
    </citation>
    <scope>NUCLEOTIDE SEQUENCE [LARGE SCALE GENOMIC DNA]</scope>
    <source>
        <strain evidence="1 2">GSMNP</strain>
    </source>
</reference>
<name>A0A1R1YCQ5_9FUNG</name>
<evidence type="ECO:0000313" key="1">
    <source>
        <dbReference type="EMBL" id="OMJ24708.1"/>
    </source>
</evidence>
<organism evidence="1 2">
    <name type="scientific">Smittium culicis</name>
    <dbReference type="NCBI Taxonomy" id="133412"/>
    <lineage>
        <taxon>Eukaryota</taxon>
        <taxon>Fungi</taxon>
        <taxon>Fungi incertae sedis</taxon>
        <taxon>Zoopagomycota</taxon>
        <taxon>Kickxellomycotina</taxon>
        <taxon>Harpellomycetes</taxon>
        <taxon>Harpellales</taxon>
        <taxon>Legeriomycetaceae</taxon>
        <taxon>Smittium</taxon>
    </lineage>
</organism>
<comment type="caution">
    <text evidence="1">The sequence shown here is derived from an EMBL/GenBank/DDBJ whole genome shotgun (WGS) entry which is preliminary data.</text>
</comment>
<accession>A0A1R1YCQ5</accession>
<proteinExistence type="predicted"/>
<protein>
    <submittedName>
        <fullName evidence="1">Uncharacterized protein</fullName>
    </submittedName>
</protein>
<dbReference type="EMBL" id="LSSN01000292">
    <property type="protein sequence ID" value="OMJ24708.1"/>
    <property type="molecule type" value="Genomic_DNA"/>
</dbReference>
<dbReference type="Proteomes" id="UP000187283">
    <property type="component" value="Unassembled WGS sequence"/>
</dbReference>
<gene>
    <name evidence="1" type="ORF">AYI70_g1397</name>
</gene>
<evidence type="ECO:0000313" key="2">
    <source>
        <dbReference type="Proteomes" id="UP000187283"/>
    </source>
</evidence>
<dbReference type="AlphaFoldDB" id="A0A1R1YCQ5"/>
<sequence>MDSAELKGSNRYAIDPQLYKIEKVAVFMDIDCTTSETNRNITLQLANSGSKDIVVYGSKLAGSASSSGQAGRGGEEEVDFYKPCCSADWRVGKHGADDQVHAAAAFGVAKSQERCGAGEFEDGRKDRCRSASLSHSRTYPDRWVCVLLAVQTKHQVLETTYWYERWGLQDWRLGNANVGTVHAPKIGAI</sequence>